<dbReference type="RefSeq" id="XP_002734038.1">
    <property type="nucleotide sequence ID" value="XM_002733992.2"/>
</dbReference>
<dbReference type="GeneID" id="100375214"/>
<evidence type="ECO:0000256" key="1">
    <source>
        <dbReference type="ARBA" id="ARBA00004141"/>
    </source>
</evidence>
<keyword evidence="4 5" id="KW-0472">Membrane</keyword>
<evidence type="ECO:0000313" key="6">
    <source>
        <dbReference type="Proteomes" id="UP000694865"/>
    </source>
</evidence>
<evidence type="ECO:0000256" key="5">
    <source>
        <dbReference type="SAM" id="Phobius"/>
    </source>
</evidence>
<evidence type="ECO:0000256" key="3">
    <source>
        <dbReference type="ARBA" id="ARBA00022989"/>
    </source>
</evidence>
<dbReference type="PANTHER" id="PTHR10250">
    <property type="entry name" value="MICROSOMAL GLUTATHIONE S-TRANSFERASE"/>
    <property type="match status" value="1"/>
</dbReference>
<comment type="subcellular location">
    <subcellularLocation>
        <location evidence="1">Membrane</location>
        <topology evidence="1">Multi-pass membrane protein</topology>
    </subcellularLocation>
</comment>
<dbReference type="InterPro" id="IPR001129">
    <property type="entry name" value="Membr-assoc_MAPEG"/>
</dbReference>
<organism evidence="6 7">
    <name type="scientific">Saccoglossus kowalevskii</name>
    <name type="common">Acorn worm</name>
    <dbReference type="NCBI Taxonomy" id="10224"/>
    <lineage>
        <taxon>Eukaryota</taxon>
        <taxon>Metazoa</taxon>
        <taxon>Hemichordata</taxon>
        <taxon>Enteropneusta</taxon>
        <taxon>Harrimaniidae</taxon>
        <taxon>Saccoglossus</taxon>
    </lineage>
</organism>
<protein>
    <submittedName>
        <fullName evidence="7">Microsomal glutathione S-transferase 2-like</fullName>
    </submittedName>
</protein>
<name>A0ABM0GNS6_SACKO</name>
<keyword evidence="2 5" id="KW-0812">Transmembrane</keyword>
<reference evidence="7" key="1">
    <citation type="submission" date="2025-08" db="UniProtKB">
        <authorList>
            <consortium name="RefSeq"/>
        </authorList>
    </citation>
    <scope>IDENTIFICATION</scope>
    <source>
        <tissue evidence="7">Testes</tissue>
    </source>
</reference>
<sequence length="157" mass="17755">MSALQIEDFVLPALVTLVLGRQSGWFAKNIRIMRKKDNIVPPSTSGPPAFNRAFRAQQNALEMMPVFLVAFWVTAAFSNTLIATVLGSVYVFGRWRYFLQYIDDPARRVGPFRVCMFSTLLLLLIAVLGVTQFLLLKYASYNLKECVFSVLPFKPPV</sequence>
<dbReference type="PANTHER" id="PTHR10250:SF15">
    <property type="entry name" value="MICROSOMAL GLUTATHIONE S-TRANSFERASE-RELATED"/>
    <property type="match status" value="1"/>
</dbReference>
<evidence type="ECO:0000313" key="7">
    <source>
        <dbReference type="RefSeq" id="XP_002734038.1"/>
    </source>
</evidence>
<keyword evidence="6" id="KW-1185">Reference proteome</keyword>
<evidence type="ECO:0000256" key="4">
    <source>
        <dbReference type="ARBA" id="ARBA00023136"/>
    </source>
</evidence>
<dbReference type="Gene3D" id="1.20.120.550">
    <property type="entry name" value="Membrane associated eicosanoid/glutathione metabolism-like domain"/>
    <property type="match status" value="1"/>
</dbReference>
<feature type="transmembrane region" description="Helical" evidence="5">
    <location>
        <begin position="114"/>
        <end position="135"/>
    </location>
</feature>
<feature type="transmembrane region" description="Helical" evidence="5">
    <location>
        <begin position="69"/>
        <end position="93"/>
    </location>
</feature>
<evidence type="ECO:0000256" key="2">
    <source>
        <dbReference type="ARBA" id="ARBA00022692"/>
    </source>
</evidence>
<dbReference type="InterPro" id="IPR050997">
    <property type="entry name" value="MAPEG"/>
</dbReference>
<dbReference type="SUPFAM" id="SSF161084">
    <property type="entry name" value="MAPEG domain-like"/>
    <property type="match status" value="1"/>
</dbReference>
<dbReference type="Pfam" id="PF01124">
    <property type="entry name" value="MAPEG"/>
    <property type="match status" value="1"/>
</dbReference>
<accession>A0ABM0GNS6</accession>
<dbReference type="Proteomes" id="UP000694865">
    <property type="component" value="Unplaced"/>
</dbReference>
<gene>
    <name evidence="7" type="primary">LOC100375214</name>
</gene>
<proteinExistence type="predicted"/>
<dbReference type="InterPro" id="IPR023352">
    <property type="entry name" value="MAPEG-like_dom_sf"/>
</dbReference>
<keyword evidence="3 5" id="KW-1133">Transmembrane helix</keyword>